<evidence type="ECO:0000313" key="10">
    <source>
        <dbReference type="Ensembl" id="ENSCHIP00010006857.1"/>
    </source>
</evidence>
<sequence>MGSLRGLRLVAGEMRAAPRVGGKPTWPLWVKEACSPVRPGSCFVLLRIPLRERKITGIQCEVVVKKGWEIFSDLGSFRSYERDAFSSLRLTRNSDLKRTNGFCSKPQESPKPPTHTYSHRVPLHKPTDWEKKILIWSGRFKKEDEIPETVSFEMLDAAKNKVRVKISYVMIALTVAGCVLMIIEGKKVRVDIPSIFMYFPQKTWRKSGVNSLFSVMKKSLPIQEMIRNKIKYGRAKSEIIMPGGKQKILTLAC</sequence>
<evidence type="ECO:0000256" key="5">
    <source>
        <dbReference type="ARBA" id="ARBA00023136"/>
    </source>
</evidence>
<dbReference type="GO" id="GO:0016020">
    <property type="term" value="C:membrane"/>
    <property type="evidence" value="ECO:0007669"/>
    <property type="project" value="UniProtKB-SubCell"/>
</dbReference>
<dbReference type="Pfam" id="PF06388">
    <property type="entry name" value="DUF1075"/>
    <property type="match status" value="1"/>
</dbReference>
<accession>A0A8C2NLK1</accession>
<evidence type="ECO:0000256" key="4">
    <source>
        <dbReference type="ARBA" id="ARBA00022989"/>
    </source>
</evidence>
<evidence type="ECO:0000256" key="7">
    <source>
        <dbReference type="ARBA" id="ARBA00045918"/>
    </source>
</evidence>
<reference evidence="10" key="2">
    <citation type="submission" date="2025-08" db="UniProtKB">
        <authorList>
            <consortium name="Ensembl"/>
        </authorList>
    </citation>
    <scope>IDENTIFICATION</scope>
</reference>
<comment type="similarity">
    <text evidence="2">Belongs to the UPF0389 family.</text>
</comment>
<evidence type="ECO:0000256" key="8">
    <source>
        <dbReference type="ARBA" id="ARBA00046764"/>
    </source>
</evidence>
<dbReference type="PANTHER" id="PTHR13674:SF2">
    <property type="entry name" value="PROTEIN FAM162A"/>
    <property type="match status" value="1"/>
</dbReference>
<dbReference type="PANTHER" id="PTHR13674">
    <property type="entry name" value="GROWTH AND TRANSFORMATION-DEPENDENT PROTEIN"/>
    <property type="match status" value="1"/>
</dbReference>
<dbReference type="GO" id="GO:0005739">
    <property type="term" value="C:mitochondrion"/>
    <property type="evidence" value="ECO:0007669"/>
    <property type="project" value="TreeGrafter"/>
</dbReference>
<evidence type="ECO:0000256" key="9">
    <source>
        <dbReference type="SAM" id="MobiDB-lite"/>
    </source>
</evidence>
<evidence type="ECO:0000256" key="6">
    <source>
        <dbReference type="ARBA" id="ARBA00039929"/>
    </source>
</evidence>
<name>A0A8C2NLK1_CAPHI</name>
<dbReference type="AlphaFoldDB" id="A0A8C2NLK1"/>
<organism evidence="10">
    <name type="scientific">Capra hircus</name>
    <name type="common">Goat</name>
    <dbReference type="NCBI Taxonomy" id="9925"/>
    <lineage>
        <taxon>Eukaryota</taxon>
        <taxon>Metazoa</taxon>
        <taxon>Chordata</taxon>
        <taxon>Craniata</taxon>
        <taxon>Vertebrata</taxon>
        <taxon>Euteleostomi</taxon>
        <taxon>Mammalia</taxon>
        <taxon>Eutheria</taxon>
        <taxon>Laurasiatheria</taxon>
        <taxon>Artiodactyla</taxon>
        <taxon>Ruminantia</taxon>
        <taxon>Pecora</taxon>
        <taxon>Bovidae</taxon>
        <taxon>Caprinae</taxon>
        <taxon>Capra</taxon>
    </lineage>
</organism>
<feature type="region of interest" description="Disordered" evidence="9">
    <location>
        <begin position="99"/>
        <end position="119"/>
    </location>
</feature>
<proteinExistence type="inferred from homology"/>
<protein>
    <recommendedName>
        <fullName evidence="6">Protein FAM162A</fullName>
    </recommendedName>
</protein>
<keyword evidence="5" id="KW-0472">Membrane</keyword>
<keyword evidence="4" id="KW-1133">Transmembrane helix</keyword>
<dbReference type="GO" id="GO:0071456">
    <property type="term" value="P:cellular response to hypoxia"/>
    <property type="evidence" value="ECO:0007669"/>
    <property type="project" value="TreeGrafter"/>
</dbReference>
<comment type="subcellular location">
    <subcellularLocation>
        <location evidence="1">Membrane</location>
        <topology evidence="1">Single-pass membrane protein</topology>
    </subcellularLocation>
</comment>
<evidence type="ECO:0000256" key="2">
    <source>
        <dbReference type="ARBA" id="ARBA00007363"/>
    </source>
</evidence>
<reference evidence="10" key="1">
    <citation type="submission" date="2019-03" db="EMBL/GenBank/DDBJ databases">
        <title>Genome sequencing and reference-guided assembly of Black Bengal Goat (Capra hircus).</title>
        <authorList>
            <person name="Siddiki A.Z."/>
            <person name="Baten A."/>
            <person name="Billah M."/>
            <person name="Alam M.A.U."/>
            <person name="Shawrob K.S.M."/>
            <person name="Saha S."/>
            <person name="Chowdhury M."/>
            <person name="Rahman A.H."/>
            <person name="Stear M."/>
            <person name="Miah G."/>
            <person name="Das G.B."/>
            <person name="Hossain M.M."/>
            <person name="Kumkum M."/>
            <person name="Islam M.S."/>
            <person name="Mollah A.M."/>
            <person name="Ahsan A."/>
            <person name="Tusar F."/>
            <person name="Khan M.K.I."/>
        </authorList>
    </citation>
    <scope>NUCLEOTIDE SEQUENCE [LARGE SCALE GENOMIC DNA]</scope>
</reference>
<dbReference type="GO" id="GO:0051402">
    <property type="term" value="P:neuron apoptotic process"/>
    <property type="evidence" value="ECO:0007669"/>
    <property type="project" value="TreeGrafter"/>
</dbReference>
<dbReference type="InterPro" id="IPR009432">
    <property type="entry name" value="DUF1075"/>
</dbReference>
<evidence type="ECO:0000256" key="1">
    <source>
        <dbReference type="ARBA" id="ARBA00004167"/>
    </source>
</evidence>
<dbReference type="GO" id="GO:0090200">
    <property type="term" value="P:positive regulation of release of cytochrome c from mitochondria"/>
    <property type="evidence" value="ECO:0007669"/>
    <property type="project" value="TreeGrafter"/>
</dbReference>
<dbReference type="Ensembl" id="ENSCHIT00010009561.1">
    <property type="protein sequence ID" value="ENSCHIP00010006857.1"/>
    <property type="gene ID" value="ENSCHIG00010004911.1"/>
</dbReference>
<evidence type="ECO:0000256" key="3">
    <source>
        <dbReference type="ARBA" id="ARBA00022692"/>
    </source>
</evidence>
<comment type="subunit">
    <text evidence="8">Interacts with HSP90AB1; HSP90AB1 is essential for FAM162A mitochondrial localization and pro-apoptotic activity. Interacts with VDAC2; the interaction is probably involved in inducing mitochondrial permeability transition.</text>
</comment>
<keyword evidence="3" id="KW-0812">Transmembrane</keyword>
<comment type="function">
    <text evidence="7">Proposed to be involved in regulation of apoptosis; the exact mechanism may differ between cell types/tissues. May be involved in hypoxia-induced cell death of transformed cells implicating cytochrome C release and caspase activation (such as CASP9) and inducing mitochondrial permeability transition. May be involved in hypoxia-induced cell death of neuronal cells probably by promoting release of AIFM1 from mitochondria to cytoplasm and its translocation to the nucleus; however, the involvement of caspases has been reported conflictingly.</text>
</comment>